<keyword evidence="3" id="KW-0328">Glycosyltransferase</keyword>
<evidence type="ECO:0000256" key="1">
    <source>
        <dbReference type="ARBA" id="ARBA00009995"/>
    </source>
</evidence>
<dbReference type="FunFam" id="3.40.50.2000:FF:000056">
    <property type="entry name" value="Glycosyltransferase"/>
    <property type="match status" value="1"/>
</dbReference>
<dbReference type="Proteomes" id="UP001497457">
    <property type="component" value="Chromosome 28b"/>
</dbReference>
<dbReference type="InterPro" id="IPR002213">
    <property type="entry name" value="UDP_glucos_trans"/>
</dbReference>
<dbReference type="Pfam" id="PF00201">
    <property type="entry name" value="UDPGT"/>
    <property type="match status" value="1"/>
</dbReference>
<protein>
    <recommendedName>
        <fullName evidence="4">Glycosyltransferase</fullName>
        <ecNumber evidence="4">2.4.1.-</ecNumber>
    </recommendedName>
</protein>
<dbReference type="GO" id="GO:0016757">
    <property type="term" value="F:glycosyltransferase activity"/>
    <property type="evidence" value="ECO:0007669"/>
    <property type="project" value="UniProtKB-KW"/>
</dbReference>
<keyword evidence="6" id="KW-1185">Reference proteome</keyword>
<accession>A0ABC9BZP7</accession>
<name>A0ABC9BZP7_9POAL</name>
<dbReference type="SUPFAM" id="SSF53756">
    <property type="entry name" value="UDP-Glycosyltransferase/glycogen phosphorylase"/>
    <property type="match status" value="1"/>
</dbReference>
<dbReference type="PROSITE" id="PS00375">
    <property type="entry name" value="UDPGT"/>
    <property type="match status" value="1"/>
</dbReference>
<evidence type="ECO:0000313" key="5">
    <source>
        <dbReference type="EMBL" id="CAL5010402.1"/>
    </source>
</evidence>
<comment type="similarity">
    <text evidence="1 3">Belongs to the UDP-glycosyltransferase family.</text>
</comment>
<dbReference type="AlphaFoldDB" id="A0ABC9BZP7"/>
<reference evidence="5 6" key="2">
    <citation type="submission" date="2024-10" db="EMBL/GenBank/DDBJ databases">
        <authorList>
            <person name="Ryan C."/>
        </authorList>
    </citation>
    <scope>NUCLEOTIDE SEQUENCE [LARGE SCALE GENOMIC DNA]</scope>
</reference>
<dbReference type="InterPro" id="IPR035595">
    <property type="entry name" value="UDP_glycos_trans_CS"/>
</dbReference>
<dbReference type="PANTHER" id="PTHR11926">
    <property type="entry name" value="GLUCOSYL/GLUCURONOSYL TRANSFERASES"/>
    <property type="match status" value="1"/>
</dbReference>
<dbReference type="EC" id="2.4.1.-" evidence="4"/>
<dbReference type="EMBL" id="OZ075138">
    <property type="protein sequence ID" value="CAL5010402.1"/>
    <property type="molecule type" value="Genomic_DNA"/>
</dbReference>
<organism evidence="5 6">
    <name type="scientific">Urochloa decumbens</name>
    <dbReference type="NCBI Taxonomy" id="240449"/>
    <lineage>
        <taxon>Eukaryota</taxon>
        <taxon>Viridiplantae</taxon>
        <taxon>Streptophyta</taxon>
        <taxon>Embryophyta</taxon>
        <taxon>Tracheophyta</taxon>
        <taxon>Spermatophyta</taxon>
        <taxon>Magnoliopsida</taxon>
        <taxon>Liliopsida</taxon>
        <taxon>Poales</taxon>
        <taxon>Poaceae</taxon>
        <taxon>PACMAD clade</taxon>
        <taxon>Panicoideae</taxon>
        <taxon>Panicodae</taxon>
        <taxon>Paniceae</taxon>
        <taxon>Melinidinae</taxon>
        <taxon>Urochloa</taxon>
    </lineage>
</organism>
<proteinExistence type="inferred from homology"/>
<evidence type="ECO:0000313" key="6">
    <source>
        <dbReference type="Proteomes" id="UP001497457"/>
    </source>
</evidence>
<keyword evidence="2 3" id="KW-0808">Transferase</keyword>
<sequence>MATPQPQPHAVVVPYPGSGNINPALQLSKLLRRHGVFVTFVITEHNLRRVQAAAAAAEGGAAVANGGGEGFRIETIPDGMLDADRNAQDYDTGLSKATAHHGAAPLRELVARLRGGGGVPPVTCVLPTSLMSFALEVARELGVPSMVLWGSSAAALMGHMRLRELKQRGYLPLRLPATQRDFSLSKNLQDESCLTNGHLEKTIIDWIPGMPPISLGDVSSFVRTTNADDFGLWFNITEANNCIKAGALVINTFEALEPDVLAALRAEYHRIFTVGPLGTMLRRGHHDVADEDDDSIDLSLWKQDTECLTWLDAQDTGSVVYANFGSLTVLTAAQLAEFAWGLAATRRPFLLVVRDDLVGGGSGGVAALLPEFLSETAERCRVAAWCPQERVLRHGAVGCFVTHCGWNSACEGLAAGVPMVCWPVFADQFTICKYACEVWGVGIRLDEEVRREQVAEHVGEAMESGDIRRCAARWKAEAEAASCRGGSSCENLLSLVTALGVSSINDLEA</sequence>
<dbReference type="PANTHER" id="PTHR11926:SF889">
    <property type="entry name" value="GLYCOSYLTRANSFERASE"/>
    <property type="match status" value="1"/>
</dbReference>
<evidence type="ECO:0000256" key="4">
    <source>
        <dbReference type="RuleBase" id="RU362057"/>
    </source>
</evidence>
<gene>
    <name evidence="5" type="ORF">URODEC1_LOCUS69987</name>
</gene>
<evidence type="ECO:0000256" key="2">
    <source>
        <dbReference type="ARBA" id="ARBA00022679"/>
    </source>
</evidence>
<dbReference type="Gene3D" id="3.40.50.2000">
    <property type="entry name" value="Glycogen Phosphorylase B"/>
    <property type="match status" value="2"/>
</dbReference>
<dbReference type="CDD" id="cd03784">
    <property type="entry name" value="GT1_Gtf-like"/>
    <property type="match status" value="1"/>
</dbReference>
<reference evidence="6" key="1">
    <citation type="submission" date="2024-06" db="EMBL/GenBank/DDBJ databases">
        <authorList>
            <person name="Ryan C."/>
        </authorList>
    </citation>
    <scope>NUCLEOTIDE SEQUENCE [LARGE SCALE GENOMIC DNA]</scope>
</reference>
<evidence type="ECO:0000256" key="3">
    <source>
        <dbReference type="RuleBase" id="RU003718"/>
    </source>
</evidence>